<dbReference type="PANTHER" id="PTHR34107">
    <property type="entry name" value="SLL0198 PROTEIN-RELATED"/>
    <property type="match status" value="1"/>
</dbReference>
<sequence>MVEVLTQSRKQEHVLTADEFMLLPLNHAELVDGKVVELVPPMFFHGEIAATIGSAFRAHVKREKLGRVSLEASFRLKKNPDLVRAPDVCFLSNEALKDQNLSTYIEGPPTIAVEIKSKNETLEHLKNKTAEYLEAGCLAVWIVQPSQKQVTVLTPDDGETLYKIGQSILGGEMLPGFELPVAEIFED</sequence>
<dbReference type="SUPFAM" id="SSF52980">
    <property type="entry name" value="Restriction endonuclease-like"/>
    <property type="match status" value="1"/>
</dbReference>
<dbReference type="InterPro" id="IPR008538">
    <property type="entry name" value="Uma2"/>
</dbReference>
<dbReference type="InterPro" id="IPR011335">
    <property type="entry name" value="Restrct_endonuc-II-like"/>
</dbReference>
<keyword evidence="2" id="KW-0540">Nuclease</keyword>
<dbReference type="EMBL" id="NIGF01000002">
    <property type="protein sequence ID" value="PQV65178.1"/>
    <property type="molecule type" value="Genomic_DNA"/>
</dbReference>
<evidence type="ECO:0000313" key="2">
    <source>
        <dbReference type="EMBL" id="PQV65178.1"/>
    </source>
</evidence>
<keyword evidence="3" id="KW-1185">Reference proteome</keyword>
<dbReference type="InParanoid" id="A0A2S8SWK3"/>
<dbReference type="GO" id="GO:0004519">
    <property type="term" value="F:endonuclease activity"/>
    <property type="evidence" value="ECO:0007669"/>
    <property type="project" value="UniProtKB-KW"/>
</dbReference>
<dbReference type="Gene3D" id="3.90.1570.10">
    <property type="entry name" value="tt1808, chain A"/>
    <property type="match status" value="1"/>
</dbReference>
<reference evidence="2 3" key="1">
    <citation type="journal article" date="2018" name="Syst. Appl. Microbiol.">
        <title>Abditibacterium utsteinense sp. nov., the first cultivated member of candidate phylum FBP, isolated from ice-free Antarctic soil samples.</title>
        <authorList>
            <person name="Tahon G."/>
            <person name="Tytgat B."/>
            <person name="Lebbe L."/>
            <person name="Carlier A."/>
            <person name="Willems A."/>
        </authorList>
    </citation>
    <scope>NUCLEOTIDE SEQUENCE [LARGE SCALE GENOMIC DNA]</scope>
    <source>
        <strain evidence="2 3">LMG 29911</strain>
    </source>
</reference>
<organism evidence="2 3">
    <name type="scientific">Abditibacterium utsteinense</name>
    <dbReference type="NCBI Taxonomy" id="1960156"/>
    <lineage>
        <taxon>Bacteria</taxon>
        <taxon>Pseudomonadati</taxon>
        <taxon>Abditibacteriota</taxon>
        <taxon>Abditibacteriia</taxon>
        <taxon>Abditibacteriales</taxon>
        <taxon>Abditibacteriaceae</taxon>
        <taxon>Abditibacterium</taxon>
    </lineage>
</organism>
<keyword evidence="2" id="KW-0378">Hydrolase</keyword>
<accession>A0A2S8SWK3</accession>
<dbReference type="Pfam" id="PF05685">
    <property type="entry name" value="Uma2"/>
    <property type="match status" value="1"/>
</dbReference>
<dbReference type="OrthoDB" id="9799703at2"/>
<keyword evidence="2" id="KW-0255">Endonuclease</keyword>
<protein>
    <submittedName>
        <fullName evidence="2">Endonuclease, Uma2 family (Restriction endonuclease fold)</fullName>
    </submittedName>
</protein>
<dbReference type="RefSeq" id="WP_105482499.1">
    <property type="nucleotide sequence ID" value="NZ_NIGF01000002.1"/>
</dbReference>
<feature type="domain" description="Putative restriction endonuclease" evidence="1">
    <location>
        <begin position="18"/>
        <end position="182"/>
    </location>
</feature>
<dbReference type="PANTHER" id="PTHR34107:SF1">
    <property type="entry name" value="SLL0198 PROTEIN"/>
    <property type="match status" value="1"/>
</dbReference>
<gene>
    <name evidence="2" type="ORF">B1R32_102186</name>
</gene>
<proteinExistence type="predicted"/>
<dbReference type="AlphaFoldDB" id="A0A2S8SWK3"/>
<dbReference type="CDD" id="cd06260">
    <property type="entry name" value="DUF820-like"/>
    <property type="match status" value="1"/>
</dbReference>
<evidence type="ECO:0000259" key="1">
    <source>
        <dbReference type="Pfam" id="PF05685"/>
    </source>
</evidence>
<comment type="caution">
    <text evidence="2">The sequence shown here is derived from an EMBL/GenBank/DDBJ whole genome shotgun (WGS) entry which is preliminary data.</text>
</comment>
<name>A0A2S8SWK3_9BACT</name>
<dbReference type="InterPro" id="IPR012296">
    <property type="entry name" value="Nuclease_put_TT1808"/>
</dbReference>
<dbReference type="Proteomes" id="UP000237684">
    <property type="component" value="Unassembled WGS sequence"/>
</dbReference>
<evidence type="ECO:0000313" key="3">
    <source>
        <dbReference type="Proteomes" id="UP000237684"/>
    </source>
</evidence>